<comment type="caution">
    <text evidence="2">The sequence shown here is derived from an EMBL/GenBank/DDBJ whole genome shotgun (WGS) entry which is preliminary data.</text>
</comment>
<dbReference type="RefSeq" id="WP_188921705.1">
    <property type="nucleotide sequence ID" value="NZ_BMPZ01000008.1"/>
</dbReference>
<organism evidence="2 3">
    <name type="scientific">Shewanella gelidii</name>
    <dbReference type="NCBI Taxonomy" id="1642821"/>
    <lineage>
        <taxon>Bacteria</taxon>
        <taxon>Pseudomonadati</taxon>
        <taxon>Pseudomonadota</taxon>
        <taxon>Gammaproteobacteria</taxon>
        <taxon>Alteromonadales</taxon>
        <taxon>Shewanellaceae</taxon>
        <taxon>Shewanella</taxon>
    </lineage>
</organism>
<dbReference type="InterPro" id="IPR012902">
    <property type="entry name" value="N_methyl_site"/>
</dbReference>
<accession>A0A917NCT1</accession>
<dbReference type="Pfam" id="PF07963">
    <property type="entry name" value="N_methyl"/>
    <property type="match status" value="1"/>
</dbReference>
<evidence type="ECO:0000313" key="3">
    <source>
        <dbReference type="Proteomes" id="UP000613743"/>
    </source>
</evidence>
<evidence type="ECO:0000313" key="2">
    <source>
        <dbReference type="EMBL" id="GGI87816.1"/>
    </source>
</evidence>
<keyword evidence="1" id="KW-0472">Membrane</keyword>
<reference evidence="2" key="2">
    <citation type="submission" date="2020-09" db="EMBL/GenBank/DDBJ databases">
        <authorList>
            <person name="Sun Q."/>
            <person name="Ohkuma M."/>
        </authorList>
    </citation>
    <scope>NUCLEOTIDE SEQUENCE</scope>
    <source>
        <strain evidence="2">JCM 30804</strain>
    </source>
</reference>
<dbReference type="AlphaFoldDB" id="A0A917NCT1"/>
<dbReference type="Proteomes" id="UP000613743">
    <property type="component" value="Unassembled WGS sequence"/>
</dbReference>
<protein>
    <submittedName>
        <fullName evidence="2">MSHA biogenesis protein MshO</fullName>
    </submittedName>
</protein>
<keyword evidence="1" id="KW-1133">Transmembrane helix</keyword>
<feature type="transmembrane region" description="Helical" evidence="1">
    <location>
        <begin position="12"/>
        <end position="38"/>
    </location>
</feature>
<keyword evidence="3" id="KW-1185">Reference proteome</keyword>
<name>A0A917NCT1_9GAMM</name>
<sequence length="280" mass="30409">MIRFKQGRACLGFTLVEMVTVILILGILVVGVSSFVIFGTRIFVESTSIDQVLSQSRFAIERLTRELRGALPNSIRLSTNGTSSQCLEFVPIQASASYTQVPIHPAVKQSSAQVFSASQVISAGEFMTVYPLTAADIYTNPLAPISDGRIFSIDSVSSSAGVTTVDFGRNVRFDEASPRKRYFVVNQPVSYCVFEGGALGGSMYRYTGYGIDNATQPLPSAMGSGVLMAENIVNSLSTDAPFRISPSNLRNNAIVQIQPQFVVNGQNFRYQHQVQVINVP</sequence>
<keyword evidence="1" id="KW-0812">Transmembrane</keyword>
<dbReference type="EMBL" id="BMPZ01000008">
    <property type="protein sequence ID" value="GGI87816.1"/>
    <property type="molecule type" value="Genomic_DNA"/>
</dbReference>
<gene>
    <name evidence="2" type="primary">mshO</name>
    <name evidence="2" type="ORF">GCM10009332_26480</name>
</gene>
<evidence type="ECO:0000256" key="1">
    <source>
        <dbReference type="SAM" id="Phobius"/>
    </source>
</evidence>
<reference evidence="2" key="1">
    <citation type="journal article" date="2014" name="Int. J. Syst. Evol. Microbiol.">
        <title>Complete genome sequence of Corynebacterium casei LMG S-19264T (=DSM 44701T), isolated from a smear-ripened cheese.</title>
        <authorList>
            <consortium name="US DOE Joint Genome Institute (JGI-PGF)"/>
            <person name="Walter F."/>
            <person name="Albersmeier A."/>
            <person name="Kalinowski J."/>
            <person name="Ruckert C."/>
        </authorList>
    </citation>
    <scope>NUCLEOTIDE SEQUENCE</scope>
    <source>
        <strain evidence="2">JCM 30804</strain>
    </source>
</reference>
<dbReference type="NCBIfam" id="TIGR02532">
    <property type="entry name" value="IV_pilin_GFxxxE"/>
    <property type="match status" value="1"/>
</dbReference>
<proteinExistence type="predicted"/>